<evidence type="ECO:0000313" key="1">
    <source>
        <dbReference type="EMBL" id="KNE59693.1"/>
    </source>
</evidence>
<dbReference type="AlphaFoldDB" id="A0A0L0SAT8"/>
<dbReference type="OrthoDB" id="5086884at2759"/>
<keyword evidence="2" id="KW-1185">Reference proteome</keyword>
<proteinExistence type="predicted"/>
<name>A0A0L0SAT8_ALLM3</name>
<dbReference type="EMBL" id="GG745335">
    <property type="protein sequence ID" value="KNE59693.1"/>
    <property type="molecule type" value="Genomic_DNA"/>
</dbReference>
<reference evidence="1 2" key="1">
    <citation type="submission" date="2009-11" db="EMBL/GenBank/DDBJ databases">
        <title>Annotation of Allomyces macrogynus ATCC 38327.</title>
        <authorList>
            <consortium name="The Broad Institute Genome Sequencing Platform"/>
            <person name="Russ C."/>
            <person name="Cuomo C."/>
            <person name="Burger G."/>
            <person name="Gray M.W."/>
            <person name="Holland P.W.H."/>
            <person name="King N."/>
            <person name="Lang F.B.F."/>
            <person name="Roger A.J."/>
            <person name="Ruiz-Trillo I."/>
            <person name="Young S.K."/>
            <person name="Zeng Q."/>
            <person name="Gargeya S."/>
            <person name="Fitzgerald M."/>
            <person name="Haas B."/>
            <person name="Abouelleil A."/>
            <person name="Alvarado L."/>
            <person name="Arachchi H.M."/>
            <person name="Berlin A."/>
            <person name="Chapman S.B."/>
            <person name="Gearin G."/>
            <person name="Goldberg J."/>
            <person name="Griggs A."/>
            <person name="Gujja S."/>
            <person name="Hansen M."/>
            <person name="Heiman D."/>
            <person name="Howarth C."/>
            <person name="Larimer J."/>
            <person name="Lui A."/>
            <person name="MacDonald P.J.P."/>
            <person name="McCowen C."/>
            <person name="Montmayeur A."/>
            <person name="Murphy C."/>
            <person name="Neiman D."/>
            <person name="Pearson M."/>
            <person name="Priest M."/>
            <person name="Roberts A."/>
            <person name="Saif S."/>
            <person name="Shea T."/>
            <person name="Sisk P."/>
            <person name="Stolte C."/>
            <person name="Sykes S."/>
            <person name="Wortman J."/>
            <person name="Nusbaum C."/>
            <person name="Birren B."/>
        </authorList>
    </citation>
    <scope>NUCLEOTIDE SEQUENCE [LARGE SCALE GENOMIC DNA]</scope>
    <source>
        <strain evidence="1 2">ATCC 38327</strain>
    </source>
</reference>
<sequence>MGTVMAGLSSGNLLLPAIGSGLYARLGPHSPYCSPETVAKKQRQAAAIGRDEAMLDDTVAPLYVLMR</sequence>
<gene>
    <name evidence="1" type="ORF">AMAG_05156</name>
</gene>
<evidence type="ECO:0000313" key="2">
    <source>
        <dbReference type="Proteomes" id="UP000054350"/>
    </source>
</evidence>
<reference evidence="2" key="2">
    <citation type="submission" date="2009-11" db="EMBL/GenBank/DDBJ databases">
        <title>The Genome Sequence of Allomyces macrogynus strain ATCC 38327.</title>
        <authorList>
            <consortium name="The Broad Institute Genome Sequencing Platform"/>
            <person name="Russ C."/>
            <person name="Cuomo C."/>
            <person name="Shea T."/>
            <person name="Young S.K."/>
            <person name="Zeng Q."/>
            <person name="Koehrsen M."/>
            <person name="Haas B."/>
            <person name="Borodovsky M."/>
            <person name="Guigo R."/>
            <person name="Alvarado L."/>
            <person name="Berlin A."/>
            <person name="Borenstein D."/>
            <person name="Chen Z."/>
            <person name="Engels R."/>
            <person name="Freedman E."/>
            <person name="Gellesch M."/>
            <person name="Goldberg J."/>
            <person name="Griggs A."/>
            <person name="Gujja S."/>
            <person name="Heiman D."/>
            <person name="Hepburn T."/>
            <person name="Howarth C."/>
            <person name="Jen D."/>
            <person name="Larson L."/>
            <person name="Lewis B."/>
            <person name="Mehta T."/>
            <person name="Park D."/>
            <person name="Pearson M."/>
            <person name="Roberts A."/>
            <person name="Saif S."/>
            <person name="Shenoy N."/>
            <person name="Sisk P."/>
            <person name="Stolte C."/>
            <person name="Sykes S."/>
            <person name="Walk T."/>
            <person name="White J."/>
            <person name="Yandava C."/>
            <person name="Burger G."/>
            <person name="Gray M.W."/>
            <person name="Holland P.W.H."/>
            <person name="King N."/>
            <person name="Lang F.B.F."/>
            <person name="Roger A.J."/>
            <person name="Ruiz-Trillo I."/>
            <person name="Lander E."/>
            <person name="Nusbaum C."/>
        </authorList>
    </citation>
    <scope>NUCLEOTIDE SEQUENCE [LARGE SCALE GENOMIC DNA]</scope>
    <source>
        <strain evidence="2">ATCC 38327</strain>
    </source>
</reference>
<accession>A0A0L0SAT8</accession>
<dbReference type="Proteomes" id="UP000054350">
    <property type="component" value="Unassembled WGS sequence"/>
</dbReference>
<organism evidence="1 2">
    <name type="scientific">Allomyces macrogynus (strain ATCC 38327)</name>
    <name type="common">Allomyces javanicus var. macrogynus</name>
    <dbReference type="NCBI Taxonomy" id="578462"/>
    <lineage>
        <taxon>Eukaryota</taxon>
        <taxon>Fungi</taxon>
        <taxon>Fungi incertae sedis</taxon>
        <taxon>Blastocladiomycota</taxon>
        <taxon>Blastocladiomycetes</taxon>
        <taxon>Blastocladiales</taxon>
        <taxon>Blastocladiaceae</taxon>
        <taxon>Allomyces</taxon>
    </lineage>
</organism>
<dbReference type="VEuPathDB" id="FungiDB:AMAG_05156"/>
<protein>
    <submittedName>
        <fullName evidence="1">Uncharacterized protein</fullName>
    </submittedName>
</protein>